<dbReference type="STRING" id="1314751.GCA_001591425_04120"/>
<organism evidence="4 5">
    <name type="scientific">Sutcliffiella cohnii</name>
    <dbReference type="NCBI Taxonomy" id="33932"/>
    <lineage>
        <taxon>Bacteria</taxon>
        <taxon>Bacillati</taxon>
        <taxon>Bacillota</taxon>
        <taxon>Bacilli</taxon>
        <taxon>Bacillales</taxon>
        <taxon>Bacillaceae</taxon>
        <taxon>Sutcliffiella</taxon>
    </lineage>
</organism>
<evidence type="ECO:0000256" key="3">
    <source>
        <dbReference type="HAMAP-Rule" id="MF_01124"/>
    </source>
</evidence>
<comment type="domain">
    <text evidence="3">The N-terminal domain has binding sites for ComK and probably for unfolded/aggregated proteins; the C-terminal domain interacts with ClpC.</text>
</comment>
<dbReference type="InterPro" id="IPR008681">
    <property type="entry name" value="Neg-reg_MecA"/>
</dbReference>
<keyword evidence="3" id="KW-0178">Competence</keyword>
<dbReference type="Proteomes" id="UP000215224">
    <property type="component" value="Chromosome"/>
</dbReference>
<comment type="similarity">
    <text evidence="1 3">Belongs to the MecA family.</text>
</comment>
<protein>
    <recommendedName>
        <fullName evidence="3">Adapter protein MecA</fullName>
    </recommendedName>
</protein>
<dbReference type="GO" id="GO:0045808">
    <property type="term" value="P:negative regulation of establishment of competence for transformation"/>
    <property type="evidence" value="ECO:0007669"/>
    <property type="project" value="UniProtKB-UniRule"/>
</dbReference>
<name>A0A223KSE7_9BACI</name>
<evidence type="ECO:0000256" key="1">
    <source>
        <dbReference type="ARBA" id="ARBA00005397"/>
    </source>
</evidence>
<comment type="subunit">
    <text evidence="2 3">Homodimer.</text>
</comment>
<dbReference type="HAMAP" id="MF_01124">
    <property type="entry name" value="MecA"/>
    <property type="match status" value="1"/>
</dbReference>
<dbReference type="PANTHER" id="PTHR39161">
    <property type="entry name" value="ADAPTER PROTEIN MECA"/>
    <property type="match status" value="1"/>
</dbReference>
<dbReference type="GO" id="GO:0042174">
    <property type="term" value="P:negative regulation of sporulation resulting in formation of a cellular spore"/>
    <property type="evidence" value="ECO:0007669"/>
    <property type="project" value="UniProtKB-UniRule"/>
</dbReference>
<dbReference type="EMBL" id="CP018866">
    <property type="protein sequence ID" value="AST92278.1"/>
    <property type="molecule type" value="Genomic_DNA"/>
</dbReference>
<dbReference type="InterPro" id="IPR038471">
    <property type="entry name" value="MecA_C_sf"/>
</dbReference>
<evidence type="ECO:0000313" key="4">
    <source>
        <dbReference type="EMBL" id="AST92278.1"/>
    </source>
</evidence>
<reference evidence="4 5" key="1">
    <citation type="submission" date="2016-12" db="EMBL/GenBank/DDBJ databases">
        <title>The whole genome sequencing and assembly of Bacillus cohnii DSM 6307T strain.</title>
        <authorList>
            <person name="Lee Y.-J."/>
            <person name="Yi H."/>
            <person name="Bahn Y.-S."/>
            <person name="Kim J.F."/>
            <person name="Lee D.-W."/>
        </authorList>
    </citation>
    <scope>NUCLEOTIDE SEQUENCE [LARGE SCALE GENOMIC DNA]</scope>
    <source>
        <strain evidence="4 5">DSM 6307</strain>
    </source>
</reference>
<dbReference type="NCBIfam" id="NF002781">
    <property type="entry name" value="PRK02899.1"/>
    <property type="match status" value="1"/>
</dbReference>
<dbReference type="KEGG" id="bcoh:BC6307_13765"/>
<evidence type="ECO:0000313" key="5">
    <source>
        <dbReference type="Proteomes" id="UP000215224"/>
    </source>
</evidence>
<keyword evidence="5" id="KW-1185">Reference proteome</keyword>
<dbReference type="RefSeq" id="WP_066420207.1">
    <property type="nucleotide sequence ID" value="NZ_CP018866.1"/>
</dbReference>
<dbReference type="AlphaFoldDB" id="A0A223KSE7"/>
<evidence type="ECO:0000256" key="2">
    <source>
        <dbReference type="ARBA" id="ARBA00011738"/>
    </source>
</evidence>
<dbReference type="PIRSF" id="PIRSF029008">
    <property type="entry name" value="MecA"/>
    <property type="match status" value="1"/>
</dbReference>
<gene>
    <name evidence="3" type="primary">mecA</name>
    <name evidence="4" type="ORF">BC6307_13765</name>
</gene>
<dbReference type="GO" id="GO:0030420">
    <property type="term" value="P:establishment of competence for transformation"/>
    <property type="evidence" value="ECO:0007669"/>
    <property type="project" value="UniProtKB-KW"/>
</dbReference>
<dbReference type="Pfam" id="PF05389">
    <property type="entry name" value="MecA"/>
    <property type="match status" value="1"/>
</dbReference>
<proteinExistence type="inferred from homology"/>
<dbReference type="Gene3D" id="3.30.70.1950">
    <property type="match status" value="1"/>
</dbReference>
<comment type="function">
    <text evidence="3">Enables the recognition and targeting of unfolded and aggregated proteins to the ClpC protease or to other proteins involved in proteolysis. Acts negatively in the development of competence by binding ComK and recruiting it to the ClpCP protease. When overexpressed, inhibits sporulation. Also involved in Spx degradation by ClpC.</text>
</comment>
<dbReference type="GO" id="GO:0030674">
    <property type="term" value="F:protein-macromolecule adaptor activity"/>
    <property type="evidence" value="ECO:0007669"/>
    <property type="project" value="UniProtKB-UniRule"/>
</dbReference>
<keyword evidence="3" id="KW-0749">Sporulation</keyword>
<dbReference type="PANTHER" id="PTHR39161:SF2">
    <property type="entry name" value="ADAPTER PROTEIN MECA 2"/>
    <property type="match status" value="1"/>
</dbReference>
<dbReference type="GO" id="GO:0030435">
    <property type="term" value="P:sporulation resulting in formation of a cellular spore"/>
    <property type="evidence" value="ECO:0007669"/>
    <property type="project" value="UniProtKB-KW"/>
</dbReference>
<accession>A0A223KSE7</accession>
<sequence length="195" mass="22790">MRLERINQNKIKIFLTLDDLTDRGLTKEDMRHDTHKVHQLFRDMIDEASEELGFHVSGSLAVEVYSLQAQGMVIIVTANEEMEDEEFNDDYIEMQVTVDETIEILYEFQTVEDIIQLAKRIYPLKIVDGAFYNYNNLYYLLLNQEHVSHVDMDTVIAVLSEYGEPSMITIHRIQEYGKEIMGSNALSQLNKYFHT</sequence>